<reference evidence="2" key="1">
    <citation type="submission" date="2019-08" db="EMBL/GenBank/DDBJ databases">
        <authorList>
            <person name="Kucharzyk K."/>
            <person name="Murdoch R.W."/>
            <person name="Higgins S."/>
            <person name="Loffler F."/>
        </authorList>
    </citation>
    <scope>NUCLEOTIDE SEQUENCE</scope>
</reference>
<comment type="caution">
    <text evidence="2">The sequence shown here is derived from an EMBL/GenBank/DDBJ whole genome shotgun (WGS) entry which is preliminary data.</text>
</comment>
<sequence>MRTVLRRIFKGPSARRTCRFLGLAGLLVCQAAVKPGGAEPSVPPSNEWIHNRIAVLEQALSLRNEAHRMEAEGNVPGAMEACWKSFVLYPDSRLEKKVFSFRPDLQPLKDRIAYLESLRAARQAGPATASGPAAAPPAPGGDSAGRDNPDWRTYPDLPAEKKAIGEVFSSFRSALKAGDTKRAAACVDESRRETYAALFENRPEAMPSFAALLDAAEMSFLSAPESADPGTTSTLRTSEYAVDVGGFTFYVRWVKVDGKWMLFDF</sequence>
<feature type="region of interest" description="Disordered" evidence="1">
    <location>
        <begin position="125"/>
        <end position="156"/>
    </location>
</feature>
<gene>
    <name evidence="2" type="ORF">SDC9_51137</name>
</gene>
<protein>
    <submittedName>
        <fullName evidence="2">Uncharacterized protein</fullName>
    </submittedName>
</protein>
<evidence type="ECO:0000256" key="1">
    <source>
        <dbReference type="SAM" id="MobiDB-lite"/>
    </source>
</evidence>
<evidence type="ECO:0000313" key="2">
    <source>
        <dbReference type="EMBL" id="MPM04856.1"/>
    </source>
</evidence>
<name>A0A644WLU1_9ZZZZ</name>
<dbReference type="EMBL" id="VSSQ01001077">
    <property type="protein sequence ID" value="MPM04856.1"/>
    <property type="molecule type" value="Genomic_DNA"/>
</dbReference>
<organism evidence="2">
    <name type="scientific">bioreactor metagenome</name>
    <dbReference type="NCBI Taxonomy" id="1076179"/>
    <lineage>
        <taxon>unclassified sequences</taxon>
        <taxon>metagenomes</taxon>
        <taxon>ecological metagenomes</taxon>
    </lineage>
</organism>
<dbReference type="AlphaFoldDB" id="A0A644WLU1"/>
<proteinExistence type="predicted"/>
<accession>A0A644WLU1</accession>